<dbReference type="RefSeq" id="WP_183398774.1">
    <property type="nucleotide sequence ID" value="NZ_JACIDS010000003.1"/>
</dbReference>
<feature type="transmembrane region" description="Helical" evidence="6">
    <location>
        <begin position="68"/>
        <end position="87"/>
    </location>
</feature>
<evidence type="ECO:0000256" key="2">
    <source>
        <dbReference type="ARBA" id="ARBA00022475"/>
    </source>
</evidence>
<keyword evidence="2" id="KW-1003">Cell membrane</keyword>
<evidence type="ECO:0000256" key="6">
    <source>
        <dbReference type="SAM" id="Phobius"/>
    </source>
</evidence>
<evidence type="ECO:0000256" key="3">
    <source>
        <dbReference type="ARBA" id="ARBA00022692"/>
    </source>
</evidence>
<comment type="subcellular location">
    <subcellularLocation>
        <location evidence="1">Cell membrane</location>
        <topology evidence="1">Multi-pass membrane protein</topology>
    </subcellularLocation>
</comment>
<dbReference type="PANTHER" id="PTHR33931">
    <property type="entry name" value="HOLIN-LIKE PROTEIN CIDA-RELATED"/>
    <property type="match status" value="1"/>
</dbReference>
<protein>
    <submittedName>
        <fullName evidence="7">Holin-like protein</fullName>
    </submittedName>
</protein>
<sequence length="137" mass="14796">MRLSRSLSALLGKSRLLQAALVVGFWLAGETLVRVLGIPLPGGVIGLALMLVLLATHRLETGSVRRGAEWLLADMLLFFIPVALAVVDHRELLGFTGLKILFVILASTAAVMIATALAVDRCFRWRAAHVRDAIASR</sequence>
<keyword evidence="8" id="KW-1185">Reference proteome</keyword>
<evidence type="ECO:0000313" key="8">
    <source>
        <dbReference type="Proteomes" id="UP000553963"/>
    </source>
</evidence>
<evidence type="ECO:0000256" key="1">
    <source>
        <dbReference type="ARBA" id="ARBA00004651"/>
    </source>
</evidence>
<dbReference type="Pfam" id="PF03788">
    <property type="entry name" value="LrgA"/>
    <property type="match status" value="1"/>
</dbReference>
<reference evidence="7 8" key="1">
    <citation type="submission" date="2020-08" db="EMBL/GenBank/DDBJ databases">
        <title>Genomic Encyclopedia of Type Strains, Phase IV (KMG-IV): sequencing the most valuable type-strain genomes for metagenomic binning, comparative biology and taxonomic classification.</title>
        <authorList>
            <person name="Goeker M."/>
        </authorList>
    </citation>
    <scope>NUCLEOTIDE SEQUENCE [LARGE SCALE GENOMIC DNA]</scope>
    <source>
        <strain evidence="7 8">DSM 25966</strain>
    </source>
</reference>
<accession>A0A840ALA9</accession>
<dbReference type="PANTHER" id="PTHR33931:SF2">
    <property type="entry name" value="HOLIN-LIKE PROTEIN CIDA"/>
    <property type="match status" value="1"/>
</dbReference>
<dbReference type="Proteomes" id="UP000553963">
    <property type="component" value="Unassembled WGS sequence"/>
</dbReference>
<gene>
    <name evidence="7" type="ORF">GGR25_002149</name>
</gene>
<dbReference type="EMBL" id="JACIDS010000003">
    <property type="protein sequence ID" value="MBB3931099.1"/>
    <property type="molecule type" value="Genomic_DNA"/>
</dbReference>
<evidence type="ECO:0000256" key="4">
    <source>
        <dbReference type="ARBA" id="ARBA00022989"/>
    </source>
</evidence>
<feature type="transmembrane region" description="Helical" evidence="6">
    <location>
        <begin position="35"/>
        <end position="56"/>
    </location>
</feature>
<proteinExistence type="predicted"/>
<dbReference type="AlphaFoldDB" id="A0A840ALA9"/>
<organism evidence="7 8">
    <name type="scientific">Kaistia hirudinis</name>
    <dbReference type="NCBI Taxonomy" id="1293440"/>
    <lineage>
        <taxon>Bacteria</taxon>
        <taxon>Pseudomonadati</taxon>
        <taxon>Pseudomonadota</taxon>
        <taxon>Alphaproteobacteria</taxon>
        <taxon>Hyphomicrobiales</taxon>
        <taxon>Kaistiaceae</taxon>
        <taxon>Kaistia</taxon>
    </lineage>
</organism>
<keyword evidence="3 6" id="KW-0812">Transmembrane</keyword>
<keyword evidence="4 6" id="KW-1133">Transmembrane helix</keyword>
<dbReference type="InterPro" id="IPR005538">
    <property type="entry name" value="LrgA/CidA"/>
</dbReference>
<evidence type="ECO:0000256" key="5">
    <source>
        <dbReference type="ARBA" id="ARBA00023136"/>
    </source>
</evidence>
<feature type="transmembrane region" description="Helical" evidence="6">
    <location>
        <begin position="99"/>
        <end position="119"/>
    </location>
</feature>
<name>A0A840ALA9_9HYPH</name>
<keyword evidence="5 6" id="KW-0472">Membrane</keyword>
<dbReference type="GO" id="GO:0005886">
    <property type="term" value="C:plasma membrane"/>
    <property type="evidence" value="ECO:0007669"/>
    <property type="project" value="UniProtKB-SubCell"/>
</dbReference>
<comment type="caution">
    <text evidence="7">The sequence shown here is derived from an EMBL/GenBank/DDBJ whole genome shotgun (WGS) entry which is preliminary data.</text>
</comment>
<evidence type="ECO:0000313" key="7">
    <source>
        <dbReference type="EMBL" id="MBB3931099.1"/>
    </source>
</evidence>